<protein>
    <submittedName>
        <fullName evidence="1">Uncharacterized protein</fullName>
    </submittedName>
</protein>
<reference evidence="1" key="2">
    <citation type="submission" date="2025-09" db="UniProtKB">
        <authorList>
            <consortium name="EnsemblPlants"/>
        </authorList>
    </citation>
    <scope>IDENTIFICATION</scope>
</reference>
<keyword evidence="2" id="KW-1185">Reference proteome</keyword>
<evidence type="ECO:0000313" key="1">
    <source>
        <dbReference type="EnsemblPlants" id="AVESA.00010b.r2.4AG0639720.1.CDS.1"/>
    </source>
</evidence>
<evidence type="ECO:0000313" key="2">
    <source>
        <dbReference type="Proteomes" id="UP001732700"/>
    </source>
</evidence>
<proteinExistence type="predicted"/>
<sequence length="125" mass="13809">MLTLSSATAPQQAEKFGGHMDSTVSSTSTIHLAFFYLSLYLVAFAQGGHKPCVQAFGADQFDENDPDERASRSSFFNWWYFGTYGGSIVLDYIQTSKNLADLFTKGLSRSVIENASKEMGMRPTL</sequence>
<organism evidence="1 2">
    <name type="scientific">Avena sativa</name>
    <name type="common">Oat</name>
    <dbReference type="NCBI Taxonomy" id="4498"/>
    <lineage>
        <taxon>Eukaryota</taxon>
        <taxon>Viridiplantae</taxon>
        <taxon>Streptophyta</taxon>
        <taxon>Embryophyta</taxon>
        <taxon>Tracheophyta</taxon>
        <taxon>Spermatophyta</taxon>
        <taxon>Magnoliopsida</taxon>
        <taxon>Liliopsida</taxon>
        <taxon>Poales</taxon>
        <taxon>Poaceae</taxon>
        <taxon>BOP clade</taxon>
        <taxon>Pooideae</taxon>
        <taxon>Poodae</taxon>
        <taxon>Poeae</taxon>
        <taxon>Poeae Chloroplast Group 1 (Aveneae type)</taxon>
        <taxon>Aveninae</taxon>
        <taxon>Avena</taxon>
    </lineage>
</organism>
<accession>A0ACD5WI86</accession>
<reference evidence="1" key="1">
    <citation type="submission" date="2021-05" db="EMBL/GenBank/DDBJ databases">
        <authorList>
            <person name="Scholz U."/>
            <person name="Mascher M."/>
            <person name="Fiebig A."/>
        </authorList>
    </citation>
    <scope>NUCLEOTIDE SEQUENCE [LARGE SCALE GENOMIC DNA]</scope>
</reference>
<name>A0ACD5WI86_AVESA</name>
<dbReference type="EnsemblPlants" id="AVESA.00010b.r2.4AG0639720.1">
    <property type="protein sequence ID" value="AVESA.00010b.r2.4AG0639720.1.CDS.1"/>
    <property type="gene ID" value="AVESA.00010b.r2.4AG0639720"/>
</dbReference>
<dbReference type="Proteomes" id="UP001732700">
    <property type="component" value="Chromosome 4A"/>
</dbReference>